<dbReference type="RefSeq" id="WP_245742128.1">
    <property type="nucleotide sequence ID" value="NZ_FOFD01000004.1"/>
</dbReference>
<name>A0A1H9MB39_9EURY</name>
<keyword evidence="3" id="KW-1185">Reference proteome</keyword>
<reference evidence="3" key="1">
    <citation type="submission" date="2016-10" db="EMBL/GenBank/DDBJ databases">
        <authorList>
            <person name="Varghese N."/>
            <person name="Submissions S."/>
        </authorList>
    </citation>
    <scope>NUCLEOTIDE SEQUENCE [LARGE SCALE GENOMIC DNA]</scope>
    <source>
        <strain evidence="3">DSM 25055</strain>
    </source>
</reference>
<evidence type="ECO:0000256" key="1">
    <source>
        <dbReference type="SAM" id="MobiDB-lite"/>
    </source>
</evidence>
<dbReference type="AlphaFoldDB" id="A0A1H9MB39"/>
<dbReference type="STRING" id="1186196.SAMN04489841_3288"/>
<sequence>MSNARVRADGGTRNDTIHDCLAAIDYFTRTLLSAIRDAETDLETANHENRREAARHVRGIRAEASQVGLLLVGPEAVIPYRPGDDPDRDSSPTDRSGSFTTTSLGPDAEALERELERQRGDSGDDRADE</sequence>
<dbReference type="EMBL" id="FOFD01000004">
    <property type="protein sequence ID" value="SER20906.1"/>
    <property type="molecule type" value="Genomic_DNA"/>
</dbReference>
<evidence type="ECO:0000313" key="3">
    <source>
        <dbReference type="Proteomes" id="UP000199114"/>
    </source>
</evidence>
<organism evidence="2 3">
    <name type="scientific">Natrinema salaciae</name>
    <dbReference type="NCBI Taxonomy" id="1186196"/>
    <lineage>
        <taxon>Archaea</taxon>
        <taxon>Methanobacteriati</taxon>
        <taxon>Methanobacteriota</taxon>
        <taxon>Stenosarchaea group</taxon>
        <taxon>Halobacteria</taxon>
        <taxon>Halobacteriales</taxon>
        <taxon>Natrialbaceae</taxon>
        <taxon>Natrinema</taxon>
    </lineage>
</organism>
<feature type="compositionally biased region" description="Basic and acidic residues" evidence="1">
    <location>
        <begin position="82"/>
        <end position="92"/>
    </location>
</feature>
<protein>
    <submittedName>
        <fullName evidence="2">Uncharacterized protein</fullName>
    </submittedName>
</protein>
<evidence type="ECO:0000313" key="2">
    <source>
        <dbReference type="EMBL" id="SER20906.1"/>
    </source>
</evidence>
<feature type="region of interest" description="Disordered" evidence="1">
    <location>
        <begin position="77"/>
        <end position="129"/>
    </location>
</feature>
<dbReference type="Proteomes" id="UP000199114">
    <property type="component" value="Unassembled WGS sequence"/>
</dbReference>
<feature type="compositionally biased region" description="Basic and acidic residues" evidence="1">
    <location>
        <begin position="110"/>
        <end position="129"/>
    </location>
</feature>
<gene>
    <name evidence="2" type="ORF">SAMN04489841_3288</name>
</gene>
<accession>A0A1H9MB39</accession>
<proteinExistence type="predicted"/>